<dbReference type="SUPFAM" id="SSF47413">
    <property type="entry name" value="lambda repressor-like DNA-binding domains"/>
    <property type="match status" value="1"/>
</dbReference>
<evidence type="ECO:0000256" key="3">
    <source>
        <dbReference type="ARBA" id="ARBA00023163"/>
    </source>
</evidence>
<keyword evidence="6" id="KW-1185">Reference proteome</keyword>
<protein>
    <submittedName>
        <fullName evidence="5">Transcriptional regulator with XRE-family HTH domain</fullName>
    </submittedName>
</protein>
<dbReference type="InterPro" id="IPR050807">
    <property type="entry name" value="TransReg_Diox_bact_type"/>
</dbReference>
<evidence type="ECO:0000313" key="6">
    <source>
        <dbReference type="Proteomes" id="UP000559182"/>
    </source>
</evidence>
<evidence type="ECO:0000256" key="1">
    <source>
        <dbReference type="ARBA" id="ARBA00023015"/>
    </source>
</evidence>
<dbReference type="PROSITE" id="PS50943">
    <property type="entry name" value="HTH_CROC1"/>
    <property type="match status" value="1"/>
</dbReference>
<dbReference type="AlphaFoldDB" id="A0A839N2D8"/>
<feature type="domain" description="HTH cro/C1-type" evidence="4">
    <location>
        <begin position="10"/>
        <end position="64"/>
    </location>
</feature>
<keyword evidence="2" id="KW-0238">DNA-binding</keyword>
<dbReference type="GO" id="GO:0005829">
    <property type="term" value="C:cytosol"/>
    <property type="evidence" value="ECO:0007669"/>
    <property type="project" value="TreeGrafter"/>
</dbReference>
<accession>A0A839N2D8</accession>
<dbReference type="Pfam" id="PF13560">
    <property type="entry name" value="HTH_31"/>
    <property type="match status" value="1"/>
</dbReference>
<dbReference type="SMART" id="SM00530">
    <property type="entry name" value="HTH_XRE"/>
    <property type="match status" value="1"/>
</dbReference>
<comment type="caution">
    <text evidence="5">The sequence shown here is derived from an EMBL/GenBank/DDBJ whole genome shotgun (WGS) entry which is preliminary data.</text>
</comment>
<dbReference type="Gene3D" id="1.10.260.40">
    <property type="entry name" value="lambda repressor-like DNA-binding domains"/>
    <property type="match status" value="1"/>
</dbReference>
<gene>
    <name evidence="5" type="ORF">FHU39_000943</name>
</gene>
<dbReference type="PANTHER" id="PTHR46797">
    <property type="entry name" value="HTH-TYPE TRANSCRIPTIONAL REGULATOR"/>
    <property type="match status" value="1"/>
</dbReference>
<dbReference type="InterPro" id="IPR001387">
    <property type="entry name" value="Cro/C1-type_HTH"/>
</dbReference>
<dbReference type="PANTHER" id="PTHR46797:SF23">
    <property type="entry name" value="HTH-TYPE TRANSCRIPTIONAL REGULATOR SUTR"/>
    <property type="match status" value="1"/>
</dbReference>
<dbReference type="CDD" id="cd00093">
    <property type="entry name" value="HTH_XRE"/>
    <property type="match status" value="1"/>
</dbReference>
<organism evidence="5 6">
    <name type="scientific">Flexivirga oryzae</name>
    <dbReference type="NCBI Taxonomy" id="1794944"/>
    <lineage>
        <taxon>Bacteria</taxon>
        <taxon>Bacillati</taxon>
        <taxon>Actinomycetota</taxon>
        <taxon>Actinomycetes</taxon>
        <taxon>Micrococcales</taxon>
        <taxon>Dermacoccaceae</taxon>
        <taxon>Flexivirga</taxon>
    </lineage>
</organism>
<keyword evidence="3" id="KW-0804">Transcription</keyword>
<reference evidence="5 6" key="1">
    <citation type="submission" date="2020-08" db="EMBL/GenBank/DDBJ databases">
        <title>Sequencing the genomes of 1000 actinobacteria strains.</title>
        <authorList>
            <person name="Klenk H.-P."/>
        </authorList>
    </citation>
    <scope>NUCLEOTIDE SEQUENCE [LARGE SCALE GENOMIC DNA]</scope>
    <source>
        <strain evidence="5 6">DSM 105369</strain>
    </source>
</reference>
<dbReference type="Proteomes" id="UP000559182">
    <property type="component" value="Unassembled WGS sequence"/>
</dbReference>
<evidence type="ECO:0000256" key="2">
    <source>
        <dbReference type="ARBA" id="ARBA00023125"/>
    </source>
</evidence>
<evidence type="ECO:0000259" key="4">
    <source>
        <dbReference type="PROSITE" id="PS50943"/>
    </source>
</evidence>
<dbReference type="GO" id="GO:0003700">
    <property type="term" value="F:DNA-binding transcription factor activity"/>
    <property type="evidence" value="ECO:0007669"/>
    <property type="project" value="TreeGrafter"/>
</dbReference>
<sequence>MQLTVALPNVRTLRERTGLSQEAFADRIGMHRTYWSAIERGEKNLTLKSVERIAEYFEREAVELLR</sequence>
<dbReference type="GO" id="GO:0003677">
    <property type="term" value="F:DNA binding"/>
    <property type="evidence" value="ECO:0007669"/>
    <property type="project" value="UniProtKB-KW"/>
</dbReference>
<keyword evidence="1" id="KW-0805">Transcription regulation</keyword>
<name>A0A839N2D8_9MICO</name>
<dbReference type="EMBL" id="JACHVQ010000001">
    <property type="protein sequence ID" value="MBB2890959.1"/>
    <property type="molecule type" value="Genomic_DNA"/>
</dbReference>
<evidence type="ECO:0000313" key="5">
    <source>
        <dbReference type="EMBL" id="MBB2890959.1"/>
    </source>
</evidence>
<proteinExistence type="predicted"/>
<dbReference type="InterPro" id="IPR010982">
    <property type="entry name" value="Lambda_DNA-bd_dom_sf"/>
</dbReference>
<dbReference type="RefSeq" id="WP_183319292.1">
    <property type="nucleotide sequence ID" value="NZ_JACHVQ010000001.1"/>
</dbReference>